<name>A0A1H0EFB4_9BACT</name>
<evidence type="ECO:0000256" key="1">
    <source>
        <dbReference type="SAM" id="MobiDB-lite"/>
    </source>
</evidence>
<evidence type="ECO:0000313" key="3">
    <source>
        <dbReference type="Proteomes" id="UP000199134"/>
    </source>
</evidence>
<feature type="compositionally biased region" description="Polar residues" evidence="1">
    <location>
        <begin position="219"/>
        <end position="236"/>
    </location>
</feature>
<gene>
    <name evidence="2" type="ORF">SAMN04487900_103137</name>
</gene>
<accession>A0A1H0EFB4</accession>
<sequence length="273" mass="30861">MNQDSQFTAKLQAWVNTPDPQKDWDEGALLLFQLSGNRIMYHNISINPKGKAEFIKGQLQKYLNFRLQKLTRDQVCQMQSEVDEIVKKVIKPAATPDASPSVKSEEFADFKAGKRPDHDDLPEEIQALYVENLDIVHRMRELHLKLRSLSLDNATCPDSERYPFLKEIIALDKKRVENWDIYDHYIPGTPVAVESPTLENTDSTEEEPVSEQPIKESDTSVNPNDESVNPADTSVNPEESAESSEQSAEAPAPEAKPKKTTAKRTTKKATKKQ</sequence>
<evidence type="ECO:0000313" key="2">
    <source>
        <dbReference type="EMBL" id="SDN81010.1"/>
    </source>
</evidence>
<comment type="caution">
    <text evidence="2">The sequence shown here is derived from an EMBL/GenBank/DDBJ whole genome shotgun (WGS) entry which is preliminary data.</text>
</comment>
<dbReference type="RefSeq" id="WP_091852008.1">
    <property type="nucleotide sequence ID" value="NZ_FNIW01000003.1"/>
</dbReference>
<protein>
    <submittedName>
        <fullName evidence="2">Uncharacterized protein</fullName>
    </submittedName>
</protein>
<dbReference type="EMBL" id="FNIW01000003">
    <property type="protein sequence ID" value="SDN81010.1"/>
    <property type="molecule type" value="Genomic_DNA"/>
</dbReference>
<feature type="region of interest" description="Disordered" evidence="1">
    <location>
        <begin position="187"/>
        <end position="273"/>
    </location>
</feature>
<proteinExistence type="predicted"/>
<feature type="compositionally biased region" description="Low complexity" evidence="1">
    <location>
        <begin position="243"/>
        <end position="253"/>
    </location>
</feature>
<dbReference type="Proteomes" id="UP000199134">
    <property type="component" value="Unassembled WGS sequence"/>
</dbReference>
<feature type="compositionally biased region" description="Basic residues" evidence="1">
    <location>
        <begin position="258"/>
        <end position="273"/>
    </location>
</feature>
<dbReference type="AlphaFoldDB" id="A0A1H0EFB4"/>
<reference evidence="3" key="1">
    <citation type="submission" date="2016-10" db="EMBL/GenBank/DDBJ databases">
        <authorList>
            <person name="de Groot N.N."/>
        </authorList>
    </citation>
    <scope>NUCLEOTIDE SEQUENCE [LARGE SCALE GENOMIC DNA]</scope>
    <source>
        <strain evidence="3">BP1-145</strain>
    </source>
</reference>
<dbReference type="OrthoDB" id="1072099at2"/>
<organism evidence="2 3">
    <name type="scientific">Prevotella communis</name>
    <dbReference type="NCBI Taxonomy" id="2913614"/>
    <lineage>
        <taxon>Bacteria</taxon>
        <taxon>Pseudomonadati</taxon>
        <taxon>Bacteroidota</taxon>
        <taxon>Bacteroidia</taxon>
        <taxon>Bacteroidales</taxon>
        <taxon>Prevotellaceae</taxon>
        <taxon>Prevotella</taxon>
    </lineage>
</organism>